<dbReference type="InterPro" id="IPR004111">
    <property type="entry name" value="Repressor_TetR_C"/>
</dbReference>
<feature type="region of interest" description="Disordered" evidence="5">
    <location>
        <begin position="35"/>
        <end position="72"/>
    </location>
</feature>
<accession>A0ABV3D9M3</accession>
<keyword evidence="2 4" id="KW-0238">DNA-binding</keyword>
<keyword evidence="3" id="KW-0804">Transcription</keyword>
<dbReference type="RefSeq" id="WP_358348242.1">
    <property type="nucleotide sequence ID" value="NZ_JBEZFP010000004.1"/>
</dbReference>
<reference evidence="7 8" key="1">
    <citation type="submission" date="2024-06" db="EMBL/GenBank/DDBJ databases">
        <title>The Natural Products Discovery Center: Release of the First 8490 Sequenced Strains for Exploring Actinobacteria Biosynthetic Diversity.</title>
        <authorList>
            <person name="Kalkreuter E."/>
            <person name="Kautsar S.A."/>
            <person name="Yang D."/>
            <person name="Bader C.D."/>
            <person name="Teijaro C.N."/>
            <person name="Fluegel L."/>
            <person name="Davis C.M."/>
            <person name="Simpson J.R."/>
            <person name="Lauterbach L."/>
            <person name="Steele A.D."/>
            <person name="Gui C."/>
            <person name="Meng S."/>
            <person name="Li G."/>
            <person name="Viehrig K."/>
            <person name="Ye F."/>
            <person name="Su P."/>
            <person name="Kiefer A.F."/>
            <person name="Nichols A."/>
            <person name="Cepeda A.J."/>
            <person name="Yan W."/>
            <person name="Fan B."/>
            <person name="Jiang Y."/>
            <person name="Adhikari A."/>
            <person name="Zheng C.-J."/>
            <person name="Schuster L."/>
            <person name="Cowan T.M."/>
            <person name="Smanski M.J."/>
            <person name="Chevrette M.G."/>
            <person name="De Carvalho L.P.S."/>
            <person name="Shen B."/>
        </authorList>
    </citation>
    <scope>NUCLEOTIDE SEQUENCE [LARGE SCALE GENOMIC DNA]</scope>
    <source>
        <strain evidence="7 8">NPDC048946</strain>
    </source>
</reference>
<feature type="domain" description="HTH tetR-type" evidence="6">
    <location>
        <begin position="72"/>
        <end position="132"/>
    </location>
</feature>
<evidence type="ECO:0000256" key="1">
    <source>
        <dbReference type="ARBA" id="ARBA00023015"/>
    </source>
</evidence>
<sequence length="296" mass="32378">MAVCAWCGEAIADDGGRGRPRDYCSRSCRAKAYRARKATAGRAPAPQTRRPPGGGRPVPVDPPDNAEGGGPHLSTERIVAAAIALADDEGLENLHMRRLAAYLGAGTMSLYRHVGGRDELVDLMVESAMGEEPQPDPVPAGWRAGLEYTARRDWGLYRRHPWILQHAMVGSRMRWTRNAALDGERALAAFDGLAVPPEEQLRLLLIVVAFTQGIALIHVNDVELTRKTGVTAQQWWDREGSHVNPELLADLPRLSSAFRKPRPFQLELDRQFEAGLKGVLDGIGALLVRYGAVLTS</sequence>
<evidence type="ECO:0000256" key="3">
    <source>
        <dbReference type="ARBA" id="ARBA00023163"/>
    </source>
</evidence>
<organism evidence="7 8">
    <name type="scientific">Streptodolium elevatio</name>
    <dbReference type="NCBI Taxonomy" id="3157996"/>
    <lineage>
        <taxon>Bacteria</taxon>
        <taxon>Bacillati</taxon>
        <taxon>Actinomycetota</taxon>
        <taxon>Actinomycetes</taxon>
        <taxon>Kitasatosporales</taxon>
        <taxon>Streptomycetaceae</taxon>
        <taxon>Streptodolium</taxon>
    </lineage>
</organism>
<dbReference type="SUPFAM" id="SSF48498">
    <property type="entry name" value="Tetracyclin repressor-like, C-terminal domain"/>
    <property type="match status" value="1"/>
</dbReference>
<evidence type="ECO:0000256" key="5">
    <source>
        <dbReference type="SAM" id="MobiDB-lite"/>
    </source>
</evidence>
<dbReference type="Pfam" id="PF00440">
    <property type="entry name" value="TetR_N"/>
    <property type="match status" value="1"/>
</dbReference>
<dbReference type="Gene3D" id="1.10.357.10">
    <property type="entry name" value="Tetracycline Repressor, domain 2"/>
    <property type="match status" value="1"/>
</dbReference>
<name>A0ABV3D9M3_9ACTN</name>
<evidence type="ECO:0000256" key="2">
    <source>
        <dbReference type="ARBA" id="ARBA00023125"/>
    </source>
</evidence>
<dbReference type="PROSITE" id="PS50977">
    <property type="entry name" value="HTH_TETR_2"/>
    <property type="match status" value="1"/>
</dbReference>
<comment type="caution">
    <text evidence="7">The sequence shown here is derived from an EMBL/GenBank/DDBJ whole genome shotgun (WGS) entry which is preliminary data.</text>
</comment>
<dbReference type="InterPro" id="IPR001647">
    <property type="entry name" value="HTH_TetR"/>
</dbReference>
<evidence type="ECO:0000313" key="7">
    <source>
        <dbReference type="EMBL" id="MEU8132434.1"/>
    </source>
</evidence>
<dbReference type="SUPFAM" id="SSF46689">
    <property type="entry name" value="Homeodomain-like"/>
    <property type="match status" value="1"/>
</dbReference>
<dbReference type="EMBL" id="JBEZFP010000004">
    <property type="protein sequence ID" value="MEU8132434.1"/>
    <property type="molecule type" value="Genomic_DNA"/>
</dbReference>
<evidence type="ECO:0000259" key="6">
    <source>
        <dbReference type="PROSITE" id="PS50977"/>
    </source>
</evidence>
<keyword evidence="1" id="KW-0805">Transcription regulation</keyword>
<dbReference type="InterPro" id="IPR036271">
    <property type="entry name" value="Tet_transcr_reg_TetR-rel_C_sf"/>
</dbReference>
<gene>
    <name evidence="7" type="ORF">AB0C36_02905</name>
</gene>
<keyword evidence="8" id="KW-1185">Reference proteome</keyword>
<dbReference type="Proteomes" id="UP001551482">
    <property type="component" value="Unassembled WGS sequence"/>
</dbReference>
<evidence type="ECO:0000256" key="4">
    <source>
        <dbReference type="PROSITE-ProRule" id="PRU00335"/>
    </source>
</evidence>
<dbReference type="InterPro" id="IPR009057">
    <property type="entry name" value="Homeodomain-like_sf"/>
</dbReference>
<proteinExistence type="predicted"/>
<dbReference type="Gene3D" id="1.10.10.60">
    <property type="entry name" value="Homeodomain-like"/>
    <property type="match status" value="1"/>
</dbReference>
<protein>
    <submittedName>
        <fullName evidence="7">TetR/AcrR family transcriptional regulator</fullName>
    </submittedName>
</protein>
<dbReference type="Pfam" id="PF02909">
    <property type="entry name" value="TetR_C_1"/>
    <property type="match status" value="1"/>
</dbReference>
<feature type="DNA-binding region" description="H-T-H motif" evidence="4">
    <location>
        <begin position="95"/>
        <end position="114"/>
    </location>
</feature>
<feature type="compositionally biased region" description="Low complexity" evidence="5">
    <location>
        <begin position="40"/>
        <end position="51"/>
    </location>
</feature>
<evidence type="ECO:0000313" key="8">
    <source>
        <dbReference type="Proteomes" id="UP001551482"/>
    </source>
</evidence>